<accession>A0A0F9PQE1</accession>
<dbReference type="AlphaFoldDB" id="A0A0F9PQE1"/>
<proteinExistence type="predicted"/>
<organism evidence="1">
    <name type="scientific">marine sediment metagenome</name>
    <dbReference type="NCBI Taxonomy" id="412755"/>
    <lineage>
        <taxon>unclassified sequences</taxon>
        <taxon>metagenomes</taxon>
        <taxon>ecological metagenomes</taxon>
    </lineage>
</organism>
<evidence type="ECO:0000313" key="1">
    <source>
        <dbReference type="EMBL" id="KKN03276.1"/>
    </source>
</evidence>
<reference evidence="1" key="1">
    <citation type="journal article" date="2015" name="Nature">
        <title>Complex archaea that bridge the gap between prokaryotes and eukaryotes.</title>
        <authorList>
            <person name="Spang A."/>
            <person name="Saw J.H."/>
            <person name="Jorgensen S.L."/>
            <person name="Zaremba-Niedzwiedzka K."/>
            <person name="Martijn J."/>
            <person name="Lind A.E."/>
            <person name="van Eijk R."/>
            <person name="Schleper C."/>
            <person name="Guy L."/>
            <person name="Ettema T.J."/>
        </authorList>
    </citation>
    <scope>NUCLEOTIDE SEQUENCE</scope>
</reference>
<dbReference type="EMBL" id="LAZR01005053">
    <property type="protein sequence ID" value="KKN03276.1"/>
    <property type="molecule type" value="Genomic_DNA"/>
</dbReference>
<protein>
    <submittedName>
        <fullName evidence="1">Uncharacterized protein</fullName>
    </submittedName>
</protein>
<name>A0A0F9PQE1_9ZZZZ</name>
<sequence>MSNPHHQPARHTTKEYRQSRVIRLHLDAIESAILRSKPLDARELYALLCNEVELLGRDLGVVE</sequence>
<comment type="caution">
    <text evidence="1">The sequence shown here is derived from an EMBL/GenBank/DDBJ whole genome shotgun (WGS) entry which is preliminary data.</text>
</comment>
<gene>
    <name evidence="1" type="ORF">LCGC14_1109420</name>
</gene>